<keyword evidence="2" id="KW-1185">Reference proteome</keyword>
<proteinExistence type="predicted"/>
<comment type="caution">
    <text evidence="1">The sequence shown here is derived from an EMBL/GenBank/DDBJ whole genome shotgun (WGS) entry which is preliminary data.</text>
</comment>
<dbReference type="Proteomes" id="UP000475862">
    <property type="component" value="Unassembled WGS sequence"/>
</dbReference>
<name>A0A6G0SY77_APHGL</name>
<organism evidence="1 2">
    <name type="scientific">Aphis glycines</name>
    <name type="common">Soybean aphid</name>
    <dbReference type="NCBI Taxonomy" id="307491"/>
    <lineage>
        <taxon>Eukaryota</taxon>
        <taxon>Metazoa</taxon>
        <taxon>Ecdysozoa</taxon>
        <taxon>Arthropoda</taxon>
        <taxon>Hexapoda</taxon>
        <taxon>Insecta</taxon>
        <taxon>Pterygota</taxon>
        <taxon>Neoptera</taxon>
        <taxon>Paraneoptera</taxon>
        <taxon>Hemiptera</taxon>
        <taxon>Sternorrhyncha</taxon>
        <taxon>Aphidomorpha</taxon>
        <taxon>Aphidoidea</taxon>
        <taxon>Aphididae</taxon>
        <taxon>Aphidini</taxon>
        <taxon>Aphis</taxon>
        <taxon>Aphis</taxon>
    </lineage>
</organism>
<accession>A0A6G0SY77</accession>
<evidence type="ECO:0000313" key="1">
    <source>
        <dbReference type="EMBL" id="KAE9523279.1"/>
    </source>
</evidence>
<dbReference type="AlphaFoldDB" id="A0A6G0SY77"/>
<evidence type="ECO:0000313" key="2">
    <source>
        <dbReference type="Proteomes" id="UP000475862"/>
    </source>
</evidence>
<protein>
    <submittedName>
        <fullName evidence="1">Uncharacterized protein</fullName>
    </submittedName>
</protein>
<sequence length="256" mass="29322">MNDLKNTKSDLSITINIATEIYTKKKPFLIQYCINKKLKSTGNTNELRARLSRYLKGTITLNDIHNTLSEEERNLILIEAKANKINFKQLERAAQISESSDSSPDIISKDNKSIPGSFSDITKDNLRLYDNLNTSTSSFLNRTESILENTNTTYQNLQKEKPEIYQNTFKDLNTDNTSDNIYEKLNFNQTENSENKEGKLINLNKSTNNFNSNEISETTIFDDNSTIIITKKQTNDNLNSDIHSISLNKTTQKNER</sequence>
<reference evidence="1 2" key="1">
    <citation type="submission" date="2019-08" db="EMBL/GenBank/DDBJ databases">
        <title>The genome of the soybean aphid Biotype 1, its phylome, world population structure and adaptation to the North American continent.</title>
        <authorList>
            <person name="Giordano R."/>
            <person name="Donthu R.K."/>
            <person name="Hernandez A.G."/>
            <person name="Wright C.L."/>
            <person name="Zimin A.V."/>
        </authorList>
    </citation>
    <scope>NUCLEOTIDE SEQUENCE [LARGE SCALE GENOMIC DNA]</scope>
    <source>
        <tissue evidence="1">Whole aphids</tissue>
    </source>
</reference>
<gene>
    <name evidence="1" type="ORF">AGLY_016227</name>
</gene>
<dbReference type="EMBL" id="VYZN01000080">
    <property type="protein sequence ID" value="KAE9523279.1"/>
    <property type="molecule type" value="Genomic_DNA"/>
</dbReference>
<dbReference type="OrthoDB" id="6644349at2759"/>